<feature type="transmembrane region" description="Helical" evidence="10">
    <location>
        <begin position="369"/>
        <end position="391"/>
    </location>
</feature>
<proteinExistence type="inferred from homology"/>
<organism evidence="11 12">
    <name type="scientific">Crenobacter oryzisoli</name>
    <dbReference type="NCBI Taxonomy" id="3056844"/>
    <lineage>
        <taxon>Bacteria</taxon>
        <taxon>Pseudomonadati</taxon>
        <taxon>Pseudomonadota</taxon>
        <taxon>Betaproteobacteria</taxon>
        <taxon>Neisseriales</taxon>
        <taxon>Neisseriaceae</taxon>
        <taxon>Crenobacter</taxon>
    </lineage>
</organism>
<feature type="transmembrane region" description="Helical" evidence="10">
    <location>
        <begin position="52"/>
        <end position="73"/>
    </location>
</feature>
<evidence type="ECO:0000256" key="1">
    <source>
        <dbReference type="ARBA" id="ARBA00004651"/>
    </source>
</evidence>
<feature type="transmembrane region" description="Helical" evidence="10">
    <location>
        <begin position="141"/>
        <end position="162"/>
    </location>
</feature>
<dbReference type="PANTHER" id="PTHR42770">
    <property type="entry name" value="AMINO ACID TRANSPORTER-RELATED"/>
    <property type="match status" value="1"/>
</dbReference>
<evidence type="ECO:0000256" key="8">
    <source>
        <dbReference type="ARBA" id="ARBA00023136"/>
    </source>
</evidence>
<dbReference type="InterPro" id="IPR050367">
    <property type="entry name" value="APC_superfamily"/>
</dbReference>
<dbReference type="InterPro" id="IPR002293">
    <property type="entry name" value="AA/rel_permease1"/>
</dbReference>
<dbReference type="RefSeq" id="WP_289832020.1">
    <property type="nucleotide sequence ID" value="NZ_JAUEDK010000065.1"/>
</dbReference>
<dbReference type="Gene3D" id="1.20.1740.10">
    <property type="entry name" value="Amino acid/polyamine transporter I"/>
    <property type="match status" value="1"/>
</dbReference>
<keyword evidence="12" id="KW-1185">Reference proteome</keyword>
<keyword evidence="3" id="KW-0813">Transport</keyword>
<feature type="transmembrane region" description="Helical" evidence="10">
    <location>
        <begin position="462"/>
        <end position="482"/>
    </location>
</feature>
<keyword evidence="8 10" id="KW-0472">Membrane</keyword>
<protein>
    <recommendedName>
        <fullName evidence="9">Arginine-ornithine antiporter</fullName>
    </recommendedName>
</protein>
<keyword evidence="7 10" id="KW-1133">Transmembrane helix</keyword>
<evidence type="ECO:0000256" key="3">
    <source>
        <dbReference type="ARBA" id="ARBA00022448"/>
    </source>
</evidence>
<sequence length="488" mass="51069">MSSGTEVQTSGTVRAADSSKLRLGALTALVVGSMIGGGIFSLPQNMAASSGAGSIVIAWAITFVGMLTLAFVFQNLANRKPEIEGGVYGYARAGFGDYIGFNSAWGYWISAWIGNVSYMVVFFSALGAFGALSFFGEGNTLPAIIAASLLLWGLHTLILRGVQSATVINTITTVAKLVPLALFVVIVIFAFNIKTFNTDFWGSPALGSVINQVKGSMLVTVWVFIGIEGASVFSSRAESMKEVGKATVIGFLLTITLLVAVSLLSMGVLTQEELAHLKNPSTAGVLKAAIGPWGATLINVGLVISVGGALLAWTLLAAEIPYLAGKDGIFPKVFGKLNANGSPAAALWLTNGLVQLFLVITLFSSAGYLALLSLATSMILIPYLLCGLYALVVAMRGEGYPAGDAARNKDILIGLIASVYGVWLIYAAGPTYLFLSMVLYAPGVLFYLKAKSEHGEKPFKGFEAVIAAVVVVLGVYAAYLLANGAIRI</sequence>
<comment type="caution">
    <text evidence="11">The sequence shown here is derived from an EMBL/GenBank/DDBJ whole genome shotgun (WGS) entry which is preliminary data.</text>
</comment>
<name>A0ABT7XUH2_9NEIS</name>
<keyword evidence="4" id="KW-1003">Cell membrane</keyword>
<dbReference type="NCBIfam" id="TIGR00905">
    <property type="entry name" value="2A0302"/>
    <property type="match status" value="1"/>
</dbReference>
<comment type="similarity">
    <text evidence="2">Belongs to the amino acid-polyamine-organocation (APC) superfamily. Basic amino acid/polyamine antiporter (APA) (TC 2.A.3.2) family.</text>
</comment>
<evidence type="ECO:0000256" key="9">
    <source>
        <dbReference type="NCBIfam" id="TIGR03810"/>
    </source>
</evidence>
<dbReference type="NCBIfam" id="TIGR03810">
    <property type="entry name" value="arg_ornith_anti"/>
    <property type="match status" value="1"/>
</dbReference>
<evidence type="ECO:0000256" key="7">
    <source>
        <dbReference type="ARBA" id="ARBA00022989"/>
    </source>
</evidence>
<evidence type="ECO:0000256" key="5">
    <source>
        <dbReference type="ARBA" id="ARBA00022692"/>
    </source>
</evidence>
<evidence type="ECO:0000313" key="11">
    <source>
        <dbReference type="EMBL" id="MDN0077380.1"/>
    </source>
</evidence>
<reference evidence="11" key="1">
    <citation type="submission" date="2023-06" db="EMBL/GenBank/DDBJ databases">
        <authorList>
            <person name="Zhang S."/>
        </authorList>
    </citation>
    <scope>NUCLEOTIDE SEQUENCE</scope>
    <source>
        <strain evidence="11">SG2303</strain>
    </source>
</reference>
<evidence type="ECO:0000256" key="2">
    <source>
        <dbReference type="ARBA" id="ARBA00008220"/>
    </source>
</evidence>
<feature type="transmembrane region" description="Helical" evidence="10">
    <location>
        <begin position="21"/>
        <end position="40"/>
    </location>
</feature>
<dbReference type="InterPro" id="IPR004754">
    <property type="entry name" value="Amino_acid_antiprt"/>
</dbReference>
<accession>A0ABT7XUH2</accession>
<feature type="transmembrane region" description="Helical" evidence="10">
    <location>
        <begin position="116"/>
        <end position="135"/>
    </location>
</feature>
<dbReference type="PANTHER" id="PTHR42770:SF4">
    <property type="entry name" value="ARGININE_ORNITHINE ANTIPORTER-RELATED"/>
    <property type="match status" value="1"/>
</dbReference>
<gene>
    <name evidence="11" type="primary">arcD</name>
    <name evidence="11" type="ORF">QU481_21360</name>
</gene>
<evidence type="ECO:0000313" key="12">
    <source>
        <dbReference type="Proteomes" id="UP001168540"/>
    </source>
</evidence>
<evidence type="ECO:0000256" key="4">
    <source>
        <dbReference type="ARBA" id="ARBA00022475"/>
    </source>
</evidence>
<dbReference type="InterPro" id="IPR022461">
    <property type="entry name" value="Arg/Orn_antiprt_ArcD"/>
</dbReference>
<comment type="subcellular location">
    <subcellularLocation>
        <location evidence="1">Cell membrane</location>
        <topology evidence="1">Multi-pass membrane protein</topology>
    </subcellularLocation>
</comment>
<feature type="transmembrane region" description="Helical" evidence="10">
    <location>
        <begin position="174"/>
        <end position="193"/>
    </location>
</feature>
<feature type="transmembrane region" description="Helical" evidence="10">
    <location>
        <begin position="213"/>
        <end position="234"/>
    </location>
</feature>
<dbReference type="EMBL" id="JAUEDK010000065">
    <property type="protein sequence ID" value="MDN0077380.1"/>
    <property type="molecule type" value="Genomic_DNA"/>
</dbReference>
<feature type="transmembrane region" description="Helical" evidence="10">
    <location>
        <begin position="411"/>
        <end position="426"/>
    </location>
</feature>
<feature type="transmembrane region" description="Helical" evidence="10">
    <location>
        <begin position="344"/>
        <end position="363"/>
    </location>
</feature>
<evidence type="ECO:0000256" key="10">
    <source>
        <dbReference type="SAM" id="Phobius"/>
    </source>
</evidence>
<dbReference type="Proteomes" id="UP001168540">
    <property type="component" value="Unassembled WGS sequence"/>
</dbReference>
<keyword evidence="5 10" id="KW-0812">Transmembrane</keyword>
<feature type="transmembrane region" description="Helical" evidence="10">
    <location>
        <begin position="290"/>
        <end position="323"/>
    </location>
</feature>
<feature type="transmembrane region" description="Helical" evidence="10">
    <location>
        <begin position="246"/>
        <end position="270"/>
    </location>
</feature>
<keyword evidence="6" id="KW-0029">Amino-acid transport</keyword>
<evidence type="ECO:0000256" key="6">
    <source>
        <dbReference type="ARBA" id="ARBA00022970"/>
    </source>
</evidence>
<dbReference type="Pfam" id="PF13520">
    <property type="entry name" value="AA_permease_2"/>
    <property type="match status" value="1"/>
</dbReference>
<dbReference type="PIRSF" id="PIRSF006060">
    <property type="entry name" value="AA_transporter"/>
    <property type="match status" value="1"/>
</dbReference>